<dbReference type="InterPro" id="IPR000524">
    <property type="entry name" value="Tscrpt_reg_HTH_GntR"/>
</dbReference>
<sequence>MAPKATLGDDLFERLLELIYSCELPPGAIVNESALAARFAVSRGPVREAVRRLQGIQLVSREPFMRARVITLEPRAVRELFEMREALEGYACRLAAQRMDAAEIERLAAGLEHNRSRALGGDEHQSPAESFDFHERIVRASGNARIVDTLCGDLYHLLRLYRRWSGAAGERRSIAYTEHRQILLAIRGRDGELAESLMRSHIARAAENVLRNLPASAEDAGSDAGVSAA</sequence>
<dbReference type="Proteomes" id="UP001165652">
    <property type="component" value="Unassembled WGS sequence"/>
</dbReference>
<evidence type="ECO:0000259" key="4">
    <source>
        <dbReference type="PROSITE" id="PS50949"/>
    </source>
</evidence>
<keyword evidence="1" id="KW-0805">Transcription regulation</keyword>
<keyword evidence="3" id="KW-0804">Transcription</keyword>
<name>A0ABT5J8J2_RHOTP</name>
<dbReference type="InterPro" id="IPR011711">
    <property type="entry name" value="GntR_C"/>
</dbReference>
<dbReference type="InterPro" id="IPR036390">
    <property type="entry name" value="WH_DNA-bd_sf"/>
</dbReference>
<evidence type="ECO:0000313" key="5">
    <source>
        <dbReference type="EMBL" id="MDC7785614.1"/>
    </source>
</evidence>
<evidence type="ECO:0000313" key="6">
    <source>
        <dbReference type="Proteomes" id="UP001165652"/>
    </source>
</evidence>
<keyword evidence="6" id="KW-1185">Reference proteome</keyword>
<dbReference type="SMART" id="SM00895">
    <property type="entry name" value="FCD"/>
    <property type="match status" value="1"/>
</dbReference>
<dbReference type="InterPro" id="IPR036388">
    <property type="entry name" value="WH-like_DNA-bd_sf"/>
</dbReference>
<proteinExistence type="predicted"/>
<accession>A0ABT5J8J2</accession>
<dbReference type="SMART" id="SM00345">
    <property type="entry name" value="HTH_GNTR"/>
    <property type="match status" value="1"/>
</dbReference>
<evidence type="ECO:0000256" key="3">
    <source>
        <dbReference type="ARBA" id="ARBA00023163"/>
    </source>
</evidence>
<feature type="domain" description="HTH gntR-type" evidence="4">
    <location>
        <begin position="5"/>
        <end position="73"/>
    </location>
</feature>
<dbReference type="SUPFAM" id="SSF46785">
    <property type="entry name" value="Winged helix' DNA-binding domain"/>
    <property type="match status" value="1"/>
</dbReference>
<evidence type="ECO:0000256" key="2">
    <source>
        <dbReference type="ARBA" id="ARBA00023125"/>
    </source>
</evidence>
<dbReference type="Gene3D" id="1.20.120.530">
    <property type="entry name" value="GntR ligand-binding domain-like"/>
    <property type="match status" value="1"/>
</dbReference>
<keyword evidence="2" id="KW-0238">DNA-binding</keyword>
<dbReference type="PROSITE" id="PS50949">
    <property type="entry name" value="HTH_GNTR"/>
    <property type="match status" value="1"/>
</dbReference>
<dbReference type="PANTHER" id="PTHR43537:SF49">
    <property type="entry name" value="TRANSCRIPTIONAL REGULATORY PROTEIN"/>
    <property type="match status" value="1"/>
</dbReference>
<dbReference type="EMBL" id="JAQQLI010000009">
    <property type="protein sequence ID" value="MDC7785614.1"/>
    <property type="molecule type" value="Genomic_DNA"/>
</dbReference>
<reference evidence="5" key="2">
    <citation type="submission" date="2023-02" db="EMBL/GenBank/DDBJ databases">
        <authorList>
            <person name="Rayyan A."/>
            <person name="Meyer T."/>
            <person name="Kyndt J.A."/>
        </authorList>
    </citation>
    <scope>NUCLEOTIDE SEQUENCE</scope>
    <source>
        <strain evidence="5">DSM 9987</strain>
    </source>
</reference>
<dbReference type="Gene3D" id="1.10.10.10">
    <property type="entry name" value="Winged helix-like DNA-binding domain superfamily/Winged helix DNA-binding domain"/>
    <property type="match status" value="1"/>
</dbReference>
<reference evidence="5" key="1">
    <citation type="journal article" date="2023" name="Microbiol Resour">
        <title>Genome Sequences of Rhodoplanes serenus and Two Thermotolerant Strains, Rhodoplanes tepidamans and 'Rhodoplanes cryptolactis,' Further Refine the Genus.</title>
        <authorList>
            <person name="Rayyan A.A."/>
            <person name="Kyndt J.A."/>
        </authorList>
    </citation>
    <scope>NUCLEOTIDE SEQUENCE</scope>
    <source>
        <strain evidence="5">DSM 9987</strain>
    </source>
</reference>
<dbReference type="InterPro" id="IPR008920">
    <property type="entry name" value="TF_FadR/GntR_C"/>
</dbReference>
<dbReference type="Pfam" id="PF00392">
    <property type="entry name" value="GntR"/>
    <property type="match status" value="1"/>
</dbReference>
<dbReference type="SUPFAM" id="SSF48008">
    <property type="entry name" value="GntR ligand-binding domain-like"/>
    <property type="match status" value="1"/>
</dbReference>
<dbReference type="PANTHER" id="PTHR43537">
    <property type="entry name" value="TRANSCRIPTIONAL REGULATOR, GNTR FAMILY"/>
    <property type="match status" value="1"/>
</dbReference>
<gene>
    <name evidence="5" type="ORF">PQJ73_07960</name>
</gene>
<dbReference type="RefSeq" id="WP_272776462.1">
    <property type="nucleotide sequence ID" value="NZ_JAQQLI010000009.1"/>
</dbReference>
<evidence type="ECO:0000256" key="1">
    <source>
        <dbReference type="ARBA" id="ARBA00023015"/>
    </source>
</evidence>
<protein>
    <submittedName>
        <fullName evidence="5">GntR family transcriptional regulator</fullName>
    </submittedName>
</protein>
<comment type="caution">
    <text evidence="5">The sequence shown here is derived from an EMBL/GenBank/DDBJ whole genome shotgun (WGS) entry which is preliminary data.</text>
</comment>
<dbReference type="Pfam" id="PF07729">
    <property type="entry name" value="FCD"/>
    <property type="match status" value="1"/>
</dbReference>
<organism evidence="5 6">
    <name type="scientific">Rhodoplanes tepidamans</name>
    <name type="common">Rhodoplanes cryptolactis</name>
    <dbReference type="NCBI Taxonomy" id="200616"/>
    <lineage>
        <taxon>Bacteria</taxon>
        <taxon>Pseudomonadati</taxon>
        <taxon>Pseudomonadota</taxon>
        <taxon>Alphaproteobacteria</taxon>
        <taxon>Hyphomicrobiales</taxon>
        <taxon>Nitrobacteraceae</taxon>
        <taxon>Rhodoplanes</taxon>
    </lineage>
</organism>